<accession>A0A345YIP7</accession>
<gene>
    <name evidence="1" type="ORF">DVR09_15190</name>
</gene>
<organism evidence="1 2">
    <name type="scientific">Erythrobacter aureus</name>
    <dbReference type="NCBI Taxonomy" id="2182384"/>
    <lineage>
        <taxon>Bacteria</taxon>
        <taxon>Pseudomonadati</taxon>
        <taxon>Pseudomonadota</taxon>
        <taxon>Alphaproteobacteria</taxon>
        <taxon>Sphingomonadales</taxon>
        <taxon>Erythrobacteraceae</taxon>
        <taxon>Erythrobacter/Porphyrobacter group</taxon>
        <taxon>Erythrobacter</taxon>
    </lineage>
</organism>
<keyword evidence="1" id="KW-0614">Plasmid</keyword>
<geneLocation type="plasmid" evidence="1 2">
    <name>unnamed</name>
</geneLocation>
<dbReference type="Proteomes" id="UP000254508">
    <property type="component" value="Plasmid unnamed"/>
</dbReference>
<keyword evidence="2" id="KW-1185">Reference proteome</keyword>
<evidence type="ECO:0000313" key="1">
    <source>
        <dbReference type="EMBL" id="AXK43799.1"/>
    </source>
</evidence>
<dbReference type="KEGG" id="err:DVR09_15190"/>
<evidence type="ECO:0000313" key="2">
    <source>
        <dbReference type="Proteomes" id="UP000254508"/>
    </source>
</evidence>
<proteinExistence type="predicted"/>
<sequence length="125" mass="14023">MNTALSALSLRPLSIDEVAAPCSMEHMAAMVSDNENLDSQGYRIILVRAYNNGGGSRWASLSGLGDEMLNELRENEAAYSLVKEDEFNKMLNDIDFNLMNEQLLTVDVRLYKLGELVARYSNEEQ</sequence>
<dbReference type="AlphaFoldDB" id="A0A345YIP7"/>
<dbReference type="EMBL" id="CP031358">
    <property type="protein sequence ID" value="AXK43799.1"/>
    <property type="molecule type" value="Genomic_DNA"/>
</dbReference>
<reference evidence="1 2" key="1">
    <citation type="submission" date="2018-07" db="EMBL/GenBank/DDBJ databases">
        <title>Genome sequence of Erythrobacter strain YH-07, an antagonistic bacterium isolated from Yellow Sea.</title>
        <authorList>
            <person name="Tang T."/>
            <person name="Liu Q."/>
            <person name="Sun X."/>
        </authorList>
    </citation>
    <scope>NUCLEOTIDE SEQUENCE [LARGE SCALE GENOMIC DNA]</scope>
    <source>
        <strain evidence="1 2">YH-07</strain>
        <plasmid evidence="1 2">unnamed</plasmid>
    </source>
</reference>
<dbReference type="RefSeq" id="WP_115418112.1">
    <property type="nucleotide sequence ID" value="NZ_CP031358.1"/>
</dbReference>
<name>A0A345YIP7_9SPHN</name>
<protein>
    <submittedName>
        <fullName evidence="1">Uncharacterized protein</fullName>
    </submittedName>
</protein>